<evidence type="ECO:0000259" key="2">
    <source>
        <dbReference type="Pfam" id="PF12358"/>
    </source>
</evidence>
<dbReference type="InterPro" id="IPR024607">
    <property type="entry name" value="Sulfatase_CS"/>
</dbReference>
<dbReference type="Pfam" id="PF12358">
    <property type="entry name" value="DUF3644"/>
    <property type="match status" value="1"/>
</dbReference>
<evidence type="ECO:0000313" key="3">
    <source>
        <dbReference type="EMBL" id="AKO52004.1"/>
    </source>
</evidence>
<name>A0A0H4HZ98_9GAMM</name>
<sequence length="326" mass="38137">MGKRIRRVGSIKGELLKKSREAALASVQIFNNPNISFKSESYVVLMIIAWTYLLHAYFRGQKIEYRYSQQRGQRREFDKTKHGAYKYWELERCLNDAHSPLDNDTTNNLRFLIGLRHEIEHQMTTRIDDVLSARFQACGLNYNEYIKKLFGPNNGIEKHLSFSLQFSTISTEQKELLEDQPGLPANIEGYIKSFDDSLSDDEFSNAHYAYRILFVAKTANRKGQADRVIEFVKSDSALAETVNKEYAVIKETEKTKYLPSQVVSLMKAEGYPRFSIRYHTELWQALDAKSPSQGYGTLVAGKYWHWYQRWVDEVRKHCHENRKRYS</sequence>
<reference evidence="3 4" key="1">
    <citation type="submission" date="2015-05" db="EMBL/GenBank/DDBJ databases">
        <title>Complete genome of Marinobacter psychrophilus strain 20041T isolated from sea-ice of the Canadian Basin.</title>
        <authorList>
            <person name="Song L."/>
            <person name="Ren L."/>
            <person name="Yu Y."/>
            <person name="Wang X."/>
        </authorList>
    </citation>
    <scope>NUCLEOTIDE SEQUENCE [LARGE SCALE GENOMIC DNA]</scope>
    <source>
        <strain evidence="3 4">20041</strain>
    </source>
</reference>
<organism evidence="3 4">
    <name type="scientific">Marinobacter psychrophilus</name>
    <dbReference type="NCBI Taxonomy" id="330734"/>
    <lineage>
        <taxon>Bacteria</taxon>
        <taxon>Pseudomonadati</taxon>
        <taxon>Pseudomonadota</taxon>
        <taxon>Gammaproteobacteria</taxon>
        <taxon>Pseudomonadales</taxon>
        <taxon>Marinobacteraceae</taxon>
        <taxon>Marinobacter</taxon>
    </lineage>
</organism>
<dbReference type="PROSITE" id="PS00149">
    <property type="entry name" value="SULFATASE_2"/>
    <property type="match status" value="1"/>
</dbReference>
<feature type="domain" description="DUF3644" evidence="2">
    <location>
        <begin position="14"/>
        <end position="197"/>
    </location>
</feature>
<keyword evidence="1" id="KW-1133">Transmembrane helix</keyword>
<protein>
    <recommendedName>
        <fullName evidence="2">DUF3644 domain-containing protein</fullName>
    </recommendedName>
</protein>
<accession>A0A0H4HZ98</accession>
<keyword evidence="4" id="KW-1185">Reference proteome</keyword>
<evidence type="ECO:0000313" key="4">
    <source>
        <dbReference type="Proteomes" id="UP000036406"/>
    </source>
</evidence>
<dbReference type="PATRIC" id="fig|330734.3.peg.1237"/>
<dbReference type="RefSeq" id="WP_048384705.1">
    <property type="nucleotide sequence ID" value="NZ_CP011494.1"/>
</dbReference>
<proteinExistence type="predicted"/>
<keyword evidence="1" id="KW-0472">Membrane</keyword>
<gene>
    <name evidence="3" type="ORF">ABA45_05825</name>
</gene>
<dbReference type="STRING" id="330734.ABA45_05825"/>
<dbReference type="KEGG" id="mpq:ABA45_05825"/>
<dbReference type="Proteomes" id="UP000036406">
    <property type="component" value="Chromosome"/>
</dbReference>
<dbReference type="InterPro" id="IPR022104">
    <property type="entry name" value="DUF3644"/>
</dbReference>
<keyword evidence="1" id="KW-0812">Transmembrane</keyword>
<evidence type="ECO:0000256" key="1">
    <source>
        <dbReference type="SAM" id="Phobius"/>
    </source>
</evidence>
<dbReference type="AlphaFoldDB" id="A0A0H4HZ98"/>
<dbReference type="EMBL" id="CP011494">
    <property type="protein sequence ID" value="AKO52004.1"/>
    <property type="molecule type" value="Genomic_DNA"/>
</dbReference>
<feature type="transmembrane region" description="Helical" evidence="1">
    <location>
        <begin position="41"/>
        <end position="58"/>
    </location>
</feature>